<feature type="region of interest" description="Disordered" evidence="9">
    <location>
        <begin position="541"/>
        <end position="572"/>
    </location>
</feature>
<dbReference type="Pfam" id="PF22590">
    <property type="entry name" value="Cas3-like_C_2"/>
    <property type="match status" value="1"/>
</dbReference>
<dbReference type="Pfam" id="PF18019">
    <property type="entry name" value="Cas3_HD"/>
    <property type="match status" value="1"/>
</dbReference>
<dbReference type="GO" id="GO:0004386">
    <property type="term" value="F:helicase activity"/>
    <property type="evidence" value="ECO:0007669"/>
    <property type="project" value="UniProtKB-KW"/>
</dbReference>
<dbReference type="GO" id="GO:0046872">
    <property type="term" value="F:metal ion binding"/>
    <property type="evidence" value="ECO:0007669"/>
    <property type="project" value="UniProtKB-KW"/>
</dbReference>
<dbReference type="Pfam" id="PF18395">
    <property type="entry name" value="Cas3_C"/>
    <property type="match status" value="1"/>
</dbReference>
<comment type="similarity">
    <text evidence="1">In the N-terminal section; belongs to the CRISPR-associated nuclease Cas3-HD family.</text>
</comment>
<dbReference type="EMBL" id="SUMC01000101">
    <property type="protein sequence ID" value="TJZ99607.1"/>
    <property type="molecule type" value="Genomic_DNA"/>
</dbReference>
<organism evidence="11 12">
    <name type="scientific">Actinacidiphila oryziradicis</name>
    <dbReference type="NCBI Taxonomy" id="2571141"/>
    <lineage>
        <taxon>Bacteria</taxon>
        <taxon>Bacillati</taxon>
        <taxon>Actinomycetota</taxon>
        <taxon>Actinomycetes</taxon>
        <taxon>Kitasatosporales</taxon>
        <taxon>Streptomycetaceae</taxon>
        <taxon>Actinacidiphila</taxon>
    </lineage>
</organism>
<feature type="domain" description="HD Cas3-type" evidence="10">
    <location>
        <begin position="17"/>
        <end position="213"/>
    </location>
</feature>
<dbReference type="CDD" id="cd09641">
    <property type="entry name" value="Cas3''_I"/>
    <property type="match status" value="1"/>
</dbReference>
<dbReference type="InterPro" id="IPR038257">
    <property type="entry name" value="CRISPR-assoc_Cas3_HD_sf"/>
</dbReference>
<dbReference type="InterPro" id="IPR054712">
    <property type="entry name" value="Cas3-like_dom"/>
</dbReference>
<proteinExistence type="inferred from homology"/>
<evidence type="ECO:0000313" key="11">
    <source>
        <dbReference type="EMBL" id="TJZ99607.1"/>
    </source>
</evidence>
<keyword evidence="8" id="KW-0051">Antiviral defense</keyword>
<dbReference type="OrthoDB" id="9810236at2"/>
<dbReference type="InterPro" id="IPR027417">
    <property type="entry name" value="P-loop_NTPase"/>
</dbReference>
<dbReference type="AlphaFoldDB" id="A0A4U0RVN0"/>
<comment type="similarity">
    <text evidence="2">In the central section; belongs to the CRISPR-associated helicase Cas3 family.</text>
</comment>
<evidence type="ECO:0000256" key="4">
    <source>
        <dbReference type="ARBA" id="ARBA00022741"/>
    </source>
</evidence>
<evidence type="ECO:0000259" key="10">
    <source>
        <dbReference type="PROSITE" id="PS51643"/>
    </source>
</evidence>
<evidence type="ECO:0000256" key="2">
    <source>
        <dbReference type="ARBA" id="ARBA00009046"/>
    </source>
</evidence>
<keyword evidence="4" id="KW-0547">Nucleotide-binding</keyword>
<keyword evidence="12" id="KW-1185">Reference proteome</keyword>
<keyword evidence="11" id="KW-0255">Endonuclease</keyword>
<dbReference type="InterPro" id="IPR006483">
    <property type="entry name" value="CRISPR-assoc_Cas3_HD"/>
</dbReference>
<evidence type="ECO:0000256" key="9">
    <source>
        <dbReference type="SAM" id="MobiDB-lite"/>
    </source>
</evidence>
<dbReference type="NCBIfam" id="TIGR01596">
    <property type="entry name" value="cas3_HD"/>
    <property type="match status" value="1"/>
</dbReference>
<keyword evidence="6" id="KW-0347">Helicase</keyword>
<dbReference type="GO" id="GO:0004519">
    <property type="term" value="F:endonuclease activity"/>
    <property type="evidence" value="ECO:0007669"/>
    <property type="project" value="UniProtKB-KW"/>
</dbReference>
<dbReference type="PROSITE" id="PS51643">
    <property type="entry name" value="HD_CAS3"/>
    <property type="match status" value="1"/>
</dbReference>
<keyword evidence="11" id="KW-0540">Nuclease</keyword>
<dbReference type="GO" id="GO:0016787">
    <property type="term" value="F:hydrolase activity"/>
    <property type="evidence" value="ECO:0007669"/>
    <property type="project" value="UniProtKB-KW"/>
</dbReference>
<dbReference type="InterPro" id="IPR041372">
    <property type="entry name" value="Cas3_C"/>
</dbReference>
<dbReference type="Gene3D" id="1.10.3210.30">
    <property type="match status" value="1"/>
</dbReference>
<dbReference type="SUPFAM" id="SSF52540">
    <property type="entry name" value="P-loop containing nucleoside triphosphate hydrolases"/>
    <property type="match status" value="1"/>
</dbReference>
<keyword evidence="5" id="KW-0378">Hydrolase</keyword>
<evidence type="ECO:0000256" key="1">
    <source>
        <dbReference type="ARBA" id="ARBA00006847"/>
    </source>
</evidence>
<dbReference type="CDD" id="cd17930">
    <property type="entry name" value="DEXHc_cas3"/>
    <property type="match status" value="1"/>
</dbReference>
<dbReference type="GO" id="GO:0051607">
    <property type="term" value="P:defense response to virus"/>
    <property type="evidence" value="ECO:0007669"/>
    <property type="project" value="UniProtKB-KW"/>
</dbReference>
<protein>
    <submittedName>
        <fullName evidence="11">CRISPR-associated endonuclease Cas3</fullName>
    </submittedName>
</protein>
<evidence type="ECO:0000256" key="6">
    <source>
        <dbReference type="ARBA" id="ARBA00022806"/>
    </source>
</evidence>
<dbReference type="InterPro" id="IPR001650">
    <property type="entry name" value="Helicase_C-like"/>
</dbReference>
<evidence type="ECO:0000256" key="3">
    <source>
        <dbReference type="ARBA" id="ARBA00022723"/>
    </source>
</evidence>
<keyword evidence="3" id="KW-0479">Metal-binding</keyword>
<evidence type="ECO:0000256" key="8">
    <source>
        <dbReference type="ARBA" id="ARBA00023118"/>
    </source>
</evidence>
<feature type="compositionally biased region" description="Basic and acidic residues" evidence="9">
    <location>
        <begin position="541"/>
        <end position="550"/>
    </location>
</feature>
<evidence type="ECO:0000256" key="7">
    <source>
        <dbReference type="ARBA" id="ARBA00022840"/>
    </source>
</evidence>
<sequence>MGFGGVPLSPAGKCDVGLRAVHPLLFHMLDVAAVAGELWDRFLTGSQRRVIADGLDVTVGQARRLTMFFAACHDLGKASRWQEREGFVWARVGEALRADTGGWQRMPHERASMHAALHLLADLGYDATGNDSPAVRVAQILGGHHGRYLQVDLGGAAGEARVREALGGAVWQDLRRRYVNLIRHLTGASVVPQDVSVTAAVLITAVGTVADRLASQGHYWLARAMAPAFGAAEHYARARKEAVGLVDRSGLARIDLPPVPFTQAHGGLEAPNDLQASLMEQLPPAVEAKGVGIVVVTDATGGGKTITALEAGRIFNDHCGTAGLCLLLPTTTVADAAYDTVEAYVAAHCPQHAPVALVYSHSWLNAAYADHQVAEAGPVTCDREETAEEEDDEEAAAGRGELRATVPDGWLRGWDRALLAQFTVATVDQGLMAVLPVRFNTLRLLALSGKTVIIDEAHAFTPFTQLQLRRLLHWLGALRCPVVVLSATLPASTGDELVRAYLAGAGRRRADLDGRSFTPPYPGWLFADAAGATRLVMDGSRRTAHADRQHRSVTVHTERVGPPPPDAAVSDATDPGGERLALIAGLIAPVAARGGCATVGCATVAAAQDTYRHLRDTLDWPDGPEHSLVLLHARFPGHRREALTRAVRAVLGPKGPRPERLVVVTTTMLDLGLDIDTDLMVSDLAALGRLLQRVGRLWRFENLWKRYPASRPRPRPDWIKDQGPRLTVLNPVGADGRTALPAAWRRLESDFLLHATAALLAHPPTRTWNLPDDVQHLVEQLHGTDSDFARRTRDLEHRLSTHRAAELGEEHHAACHLIPTPDRVSSLADLHRQFLTSATAATRLGTHPRRLLPCYRTRAGLTLDPDGRHRLPEGPLRPAQVRTVLEHTLPVPADWVAGRRPEHAAPDSWHRHALLADLILLPLDAAAPGTGQRFGRHTLSLDPELGLVHRED</sequence>
<reference evidence="11 12" key="1">
    <citation type="submission" date="2019-04" db="EMBL/GenBank/DDBJ databases">
        <title>Streptomyces oryziradicis sp. nov., a novel actinomycete isolated from rhizosphere soil of rice (Oryza sativa L.).</title>
        <authorList>
            <person name="Li C."/>
        </authorList>
    </citation>
    <scope>NUCLEOTIDE SEQUENCE [LARGE SCALE GENOMIC DNA]</scope>
    <source>
        <strain evidence="11 12">NEAU-C40</strain>
    </source>
</reference>
<gene>
    <name evidence="11" type="ORF">FCI23_45125</name>
</gene>
<comment type="caution">
    <text evidence="11">The sequence shown here is derived from an EMBL/GenBank/DDBJ whole genome shotgun (WGS) entry which is preliminary data.</text>
</comment>
<dbReference type="GO" id="GO:0005524">
    <property type="term" value="F:ATP binding"/>
    <property type="evidence" value="ECO:0007669"/>
    <property type="project" value="UniProtKB-KW"/>
</dbReference>
<accession>A0A4U0RVN0</accession>
<keyword evidence="7" id="KW-0067">ATP-binding</keyword>
<dbReference type="Gene3D" id="3.40.50.300">
    <property type="entry name" value="P-loop containing nucleotide triphosphate hydrolases"/>
    <property type="match status" value="2"/>
</dbReference>
<dbReference type="SMART" id="SM00490">
    <property type="entry name" value="HELICc"/>
    <property type="match status" value="1"/>
</dbReference>
<evidence type="ECO:0000256" key="5">
    <source>
        <dbReference type="ARBA" id="ARBA00022801"/>
    </source>
</evidence>
<evidence type="ECO:0000313" key="12">
    <source>
        <dbReference type="Proteomes" id="UP000305778"/>
    </source>
</evidence>
<dbReference type="Proteomes" id="UP000305778">
    <property type="component" value="Unassembled WGS sequence"/>
</dbReference>
<name>A0A4U0RVN0_9ACTN</name>